<evidence type="ECO:0000259" key="1">
    <source>
        <dbReference type="PROSITE" id="PS50056"/>
    </source>
</evidence>
<geneLocation type="plasmid" evidence="2 3">
    <name>p1536_1</name>
</geneLocation>
<dbReference type="Proteomes" id="UP001342418">
    <property type="component" value="Plasmid p1536_1"/>
</dbReference>
<dbReference type="EMBL" id="CP030942">
    <property type="protein sequence ID" value="UUP19719.1"/>
    <property type="molecule type" value="Genomic_DNA"/>
</dbReference>
<name>A0ABY5MR00_9HYPH</name>
<dbReference type="RefSeq" id="WP_338532174.1">
    <property type="nucleotide sequence ID" value="NZ_CP030942.1"/>
</dbReference>
<keyword evidence="3" id="KW-1185">Reference proteome</keyword>
<evidence type="ECO:0000313" key="2">
    <source>
        <dbReference type="EMBL" id="UUP19719.1"/>
    </source>
</evidence>
<protein>
    <recommendedName>
        <fullName evidence="1">Tyrosine specific protein phosphatases domain-containing protein</fullName>
    </recommendedName>
</protein>
<dbReference type="PROSITE" id="PS50056">
    <property type="entry name" value="TYR_PHOSPHATASE_2"/>
    <property type="match status" value="1"/>
</dbReference>
<keyword evidence="2" id="KW-0614">Plasmid</keyword>
<dbReference type="InterPro" id="IPR029021">
    <property type="entry name" value="Prot-tyrosine_phosphatase-like"/>
</dbReference>
<dbReference type="Gene3D" id="3.90.190.10">
    <property type="entry name" value="Protein tyrosine phosphatase superfamily"/>
    <property type="match status" value="1"/>
</dbReference>
<reference evidence="2 3" key="1">
    <citation type="submission" date="2018-07" db="EMBL/GenBank/DDBJ databases">
        <title>Genome sequence of Nitratireductor thuwali#1536.</title>
        <authorList>
            <person name="Michoud G."/>
            <person name="Merlino G."/>
            <person name="Sefrji F.O."/>
            <person name="Daffonchio D."/>
        </authorList>
    </citation>
    <scope>NUCLEOTIDE SEQUENCE [LARGE SCALE GENOMIC DNA]</scope>
    <source>
        <strain evidence="2 3">Nit1536</strain>
        <plasmid evidence="2 3">p1536_1</plasmid>
    </source>
</reference>
<dbReference type="InterPro" id="IPR000387">
    <property type="entry name" value="Tyr_Pase_dom"/>
</dbReference>
<dbReference type="PROSITE" id="PS00383">
    <property type="entry name" value="TYR_PHOSPHATASE_1"/>
    <property type="match status" value="1"/>
</dbReference>
<dbReference type="SUPFAM" id="SSF52799">
    <property type="entry name" value="(Phosphotyrosine protein) phosphatases II"/>
    <property type="match status" value="1"/>
</dbReference>
<dbReference type="InterPro" id="IPR016130">
    <property type="entry name" value="Tyr_Pase_AS"/>
</dbReference>
<sequence length="168" mass="18199">MIHVCPQTQLVRTLEATGASHLITLLSPDAVFERPPGVASASHLHLVMHDICEARPGLIVPSADHVRTMLDFARKWERRTPLVVHCQAGISRSTAAAYAIAAALMPKRDEAELAQMLRARAPSATPNILVVAHADRLLGREGRMVRAVEAIGRGAEAFEGTPFHLPLL</sequence>
<proteinExistence type="predicted"/>
<feature type="domain" description="Tyrosine specific protein phosphatases" evidence="1">
    <location>
        <begin position="67"/>
        <end position="124"/>
    </location>
</feature>
<evidence type="ECO:0000313" key="3">
    <source>
        <dbReference type="Proteomes" id="UP001342418"/>
    </source>
</evidence>
<dbReference type="Pfam" id="PF00102">
    <property type="entry name" value="Y_phosphatase"/>
    <property type="match status" value="1"/>
</dbReference>
<gene>
    <name evidence="2" type="ORF">NTH_04231</name>
</gene>
<accession>A0ABY5MR00</accession>
<dbReference type="InterPro" id="IPR000242">
    <property type="entry name" value="PTP_cat"/>
</dbReference>
<organism evidence="2 3">
    <name type="scientific">Nitratireductor thuwali</name>
    <dbReference type="NCBI Taxonomy" id="2267699"/>
    <lineage>
        <taxon>Bacteria</taxon>
        <taxon>Pseudomonadati</taxon>
        <taxon>Pseudomonadota</taxon>
        <taxon>Alphaproteobacteria</taxon>
        <taxon>Hyphomicrobiales</taxon>
        <taxon>Phyllobacteriaceae</taxon>
        <taxon>Nitratireductor</taxon>
    </lineage>
</organism>